<proteinExistence type="predicted"/>
<name>A0A914P7B5_9BILA</name>
<dbReference type="WBParaSite" id="PDA_v2.g10584.t1">
    <property type="protein sequence ID" value="PDA_v2.g10584.t1"/>
    <property type="gene ID" value="PDA_v2.g10584"/>
</dbReference>
<dbReference type="Proteomes" id="UP000887578">
    <property type="component" value="Unplaced"/>
</dbReference>
<accession>A0A914P7B5</accession>
<evidence type="ECO:0000313" key="1">
    <source>
        <dbReference type="Proteomes" id="UP000887578"/>
    </source>
</evidence>
<organism evidence="1 2">
    <name type="scientific">Panagrolaimus davidi</name>
    <dbReference type="NCBI Taxonomy" id="227884"/>
    <lineage>
        <taxon>Eukaryota</taxon>
        <taxon>Metazoa</taxon>
        <taxon>Ecdysozoa</taxon>
        <taxon>Nematoda</taxon>
        <taxon>Chromadorea</taxon>
        <taxon>Rhabditida</taxon>
        <taxon>Tylenchina</taxon>
        <taxon>Panagrolaimomorpha</taxon>
        <taxon>Panagrolaimoidea</taxon>
        <taxon>Panagrolaimidae</taxon>
        <taxon>Panagrolaimus</taxon>
    </lineage>
</organism>
<sequence>MEKPIVFSMAVLPSITYTIEDELPSELVRMYSLHGENVLGVIFSSRNPDQIIQLIWKLNQKTETIECIVERRFSFQGINHLSIGIGTNDAKCIVVMGKSSTENGEVLFVRTIAANPLQTEKYPDKCFDKEIAELDQLCKNLLPNGLSLYPMGVPFINENENLLVQFV</sequence>
<dbReference type="AlphaFoldDB" id="A0A914P7B5"/>
<reference evidence="2" key="1">
    <citation type="submission" date="2022-11" db="UniProtKB">
        <authorList>
            <consortium name="WormBaseParasite"/>
        </authorList>
    </citation>
    <scope>IDENTIFICATION</scope>
</reference>
<evidence type="ECO:0000313" key="2">
    <source>
        <dbReference type="WBParaSite" id="PDA_v2.g10584.t1"/>
    </source>
</evidence>
<keyword evidence="1" id="KW-1185">Reference proteome</keyword>
<protein>
    <submittedName>
        <fullName evidence="2">Uncharacterized protein</fullName>
    </submittedName>
</protein>